<sequence>MSDPVKGDSKPLTATEIAQMDPRIDLSTGFCFKIPATRPDAWGPSPSPKRITHGVTPLPLINVDVMRIYFPDYPDYDVEARKKELQALLDAQPPTPVLPAFPEYVKRPGRGRGYPNNRGGDNHNRGGYGQSDRGNSGFNSNRGGYGGGNRGGFNQNSSDGFASNPGGRGGYNQNAGDGFSSYRGGGGFNQNSSDGFASNRG</sequence>
<accession>A0AC35ETK2</accession>
<evidence type="ECO:0000313" key="2">
    <source>
        <dbReference type="WBParaSite" id="PS1159_v2.g10596.t1"/>
    </source>
</evidence>
<dbReference type="Proteomes" id="UP000887580">
    <property type="component" value="Unplaced"/>
</dbReference>
<name>A0AC35ETK2_9BILA</name>
<reference evidence="2" key="1">
    <citation type="submission" date="2022-11" db="UniProtKB">
        <authorList>
            <consortium name="WormBaseParasite"/>
        </authorList>
    </citation>
    <scope>IDENTIFICATION</scope>
</reference>
<dbReference type="WBParaSite" id="PS1159_v2.g10596.t1">
    <property type="protein sequence ID" value="PS1159_v2.g10596.t1"/>
    <property type="gene ID" value="PS1159_v2.g10596"/>
</dbReference>
<evidence type="ECO:0000313" key="1">
    <source>
        <dbReference type="Proteomes" id="UP000887580"/>
    </source>
</evidence>
<proteinExistence type="predicted"/>
<protein>
    <submittedName>
        <fullName evidence="2">Uncharacterized protein</fullName>
    </submittedName>
</protein>
<organism evidence="1 2">
    <name type="scientific">Panagrolaimus sp. PS1159</name>
    <dbReference type="NCBI Taxonomy" id="55785"/>
    <lineage>
        <taxon>Eukaryota</taxon>
        <taxon>Metazoa</taxon>
        <taxon>Ecdysozoa</taxon>
        <taxon>Nematoda</taxon>
        <taxon>Chromadorea</taxon>
        <taxon>Rhabditida</taxon>
        <taxon>Tylenchina</taxon>
        <taxon>Panagrolaimomorpha</taxon>
        <taxon>Panagrolaimoidea</taxon>
        <taxon>Panagrolaimidae</taxon>
        <taxon>Panagrolaimus</taxon>
    </lineage>
</organism>